<feature type="domain" description="SLH" evidence="3">
    <location>
        <begin position="47"/>
        <end position="110"/>
    </location>
</feature>
<dbReference type="PANTHER" id="PTHR43308:SF1">
    <property type="entry name" value="OUTER MEMBRANE PROTEIN ALPHA"/>
    <property type="match status" value="1"/>
</dbReference>
<evidence type="ECO:0000256" key="1">
    <source>
        <dbReference type="SAM" id="MobiDB-lite"/>
    </source>
</evidence>
<sequence length="433" mass="47031">MAQKQSMLKKTAAATLALTMLVGGTTGLMASANGKDKGKSNKKSIHLDFGDLNNKEWKWAYDHVIRLAAQGVFNGYDDGSFKPRNNISRIEAIVAAVRLLGLKEEAEKPENMNAKLNFKDFDQLKKKYGWAVGYVAVALENDLFSEYEMSVQPEKPATRLWASVLLVKAMKLEAEAKTKMDTELPFRDAKDIPAGSVGYIAVALEKNIITGIDVPAYKKDHDRDDDDRDHDDNDDDGDNEDNDDSASNSYNKIFLPNKPVTRAELATLLDRVDQQLPETGNAQAIIGTITAIDGSNLTVKKADNTSVTVAADANVFIFRKDVKSPLSSLQVGDQALVRTFEGKAVFIEVTKTADAVAFTLNDAGKISNISLNAQGKIATLTIVKTVNGTQQTTIYNVDSANLKVTGNNGILSTDLNVVVRGNNGVIQEIDVTA</sequence>
<keyword evidence="2" id="KW-0732">Signal</keyword>
<dbReference type="InterPro" id="IPR051465">
    <property type="entry name" value="Cell_Envelope_Struct_Comp"/>
</dbReference>
<protein>
    <submittedName>
        <fullName evidence="4">S-layer homology domain-containing protein</fullName>
    </submittedName>
</protein>
<reference evidence="5" key="1">
    <citation type="journal article" date="2019" name="Int. J. Syst. Evol. Microbiol.">
        <title>The Global Catalogue of Microorganisms (GCM) 10K type strain sequencing project: providing services to taxonomists for standard genome sequencing and annotation.</title>
        <authorList>
            <consortium name="The Broad Institute Genomics Platform"/>
            <consortium name="The Broad Institute Genome Sequencing Center for Infectious Disease"/>
            <person name="Wu L."/>
            <person name="Ma J."/>
        </authorList>
    </citation>
    <scope>NUCLEOTIDE SEQUENCE [LARGE SCALE GENOMIC DNA]</scope>
    <source>
        <strain evidence="5">CCUG 57113</strain>
    </source>
</reference>
<gene>
    <name evidence="4" type="ORF">ACFPPD_12395</name>
</gene>
<feature type="region of interest" description="Disordered" evidence="1">
    <location>
        <begin position="217"/>
        <end position="253"/>
    </location>
</feature>
<organism evidence="4 5">
    <name type="scientific">Cohnella suwonensis</name>
    <dbReference type="NCBI Taxonomy" id="696072"/>
    <lineage>
        <taxon>Bacteria</taxon>
        <taxon>Bacillati</taxon>
        <taxon>Bacillota</taxon>
        <taxon>Bacilli</taxon>
        <taxon>Bacillales</taxon>
        <taxon>Paenibacillaceae</taxon>
        <taxon>Cohnella</taxon>
    </lineage>
</organism>
<feature type="signal peptide" evidence="2">
    <location>
        <begin position="1"/>
        <end position="30"/>
    </location>
</feature>
<evidence type="ECO:0000313" key="4">
    <source>
        <dbReference type="EMBL" id="MFC5469524.1"/>
    </source>
</evidence>
<feature type="chain" id="PRO_5046399609" evidence="2">
    <location>
        <begin position="31"/>
        <end position="433"/>
    </location>
</feature>
<dbReference type="RefSeq" id="WP_209749887.1">
    <property type="nucleotide sequence ID" value="NZ_JBHSMH010000038.1"/>
</dbReference>
<dbReference type="PANTHER" id="PTHR43308">
    <property type="entry name" value="OUTER MEMBRANE PROTEIN ALPHA-RELATED"/>
    <property type="match status" value="1"/>
</dbReference>
<dbReference type="Pfam" id="PF00395">
    <property type="entry name" value="SLH"/>
    <property type="match status" value="1"/>
</dbReference>
<dbReference type="Proteomes" id="UP001596105">
    <property type="component" value="Unassembled WGS sequence"/>
</dbReference>
<dbReference type="EMBL" id="JBHSMH010000038">
    <property type="protein sequence ID" value="MFC5469524.1"/>
    <property type="molecule type" value="Genomic_DNA"/>
</dbReference>
<comment type="caution">
    <text evidence="4">The sequence shown here is derived from an EMBL/GenBank/DDBJ whole genome shotgun (WGS) entry which is preliminary data.</text>
</comment>
<dbReference type="PROSITE" id="PS51272">
    <property type="entry name" value="SLH"/>
    <property type="match status" value="3"/>
</dbReference>
<evidence type="ECO:0000259" key="3">
    <source>
        <dbReference type="PROSITE" id="PS51272"/>
    </source>
</evidence>
<accession>A0ABW0LUI9</accession>
<feature type="compositionally biased region" description="Acidic residues" evidence="1">
    <location>
        <begin position="223"/>
        <end position="244"/>
    </location>
</feature>
<evidence type="ECO:0000256" key="2">
    <source>
        <dbReference type="SAM" id="SignalP"/>
    </source>
</evidence>
<keyword evidence="5" id="KW-1185">Reference proteome</keyword>
<feature type="domain" description="SLH" evidence="3">
    <location>
        <begin position="118"/>
        <end position="180"/>
    </location>
</feature>
<dbReference type="InterPro" id="IPR001119">
    <property type="entry name" value="SLH_dom"/>
</dbReference>
<feature type="domain" description="SLH" evidence="3">
    <location>
        <begin position="183"/>
        <end position="283"/>
    </location>
</feature>
<proteinExistence type="predicted"/>
<name>A0ABW0LUI9_9BACL</name>
<evidence type="ECO:0000313" key="5">
    <source>
        <dbReference type="Proteomes" id="UP001596105"/>
    </source>
</evidence>